<dbReference type="PANTHER" id="PTHR34978:SF3">
    <property type="entry name" value="SLR0241 PROTEIN"/>
    <property type="match status" value="1"/>
</dbReference>
<dbReference type="AlphaFoldDB" id="A0A9J6RSM3"/>
<dbReference type="CDD" id="cd07326">
    <property type="entry name" value="M56_BlaR1_MecR1_like"/>
    <property type="match status" value="1"/>
</dbReference>
<dbReference type="RefSeq" id="WP_204997498.1">
    <property type="nucleotide sequence ID" value="NZ_JAPTGG010000026.1"/>
</dbReference>
<keyword evidence="7" id="KW-0812">Transmembrane</keyword>
<gene>
    <name evidence="9" type="ORF">O0V09_18420</name>
</gene>
<evidence type="ECO:0000256" key="6">
    <source>
        <dbReference type="RuleBase" id="RU003983"/>
    </source>
</evidence>
<protein>
    <submittedName>
        <fullName evidence="9">M56 family metallopeptidase</fullName>
    </submittedName>
</protein>
<dbReference type="GO" id="GO:0004222">
    <property type="term" value="F:metalloendopeptidase activity"/>
    <property type="evidence" value="ECO:0007669"/>
    <property type="project" value="InterPro"/>
</dbReference>
<evidence type="ECO:0000259" key="8">
    <source>
        <dbReference type="Pfam" id="PF01435"/>
    </source>
</evidence>
<sequence length="314" mass="34769">MIIGGLALFLNFFAVATLAFFFGVAAVSAVGLFRTPWQSIDASGRRRLLWLAVSTPWLLALGVSVFFLLSLSVDVSWVGQLMHWHHVNAFNFYSWHAYPSLLLLLIFVAVAVKTYRSAATHLRAYGLLKLALNDEQLLESKVPQAFSAGFLVPEVFISTGLIDQLEKNELQIVQQHEQAHVERRDSLKKLVFSFLSSFFPSRVAQPMRKAMSLCMEQCADECAVSQGTNRADVAMTLLKVTKLMRAYGATGDMASLKCAFGDSEVKARVAYLMLAQPARSVPLVLMMALLSVIALLCLLSVDSVHHVIETLFTH</sequence>
<feature type="transmembrane region" description="Helical" evidence="7">
    <location>
        <begin position="48"/>
        <end position="73"/>
    </location>
</feature>
<proteinExistence type="inferred from homology"/>
<accession>A0A9J6RSM3</accession>
<evidence type="ECO:0000256" key="1">
    <source>
        <dbReference type="ARBA" id="ARBA00022670"/>
    </source>
</evidence>
<dbReference type="Proteomes" id="UP001069090">
    <property type="component" value="Unassembled WGS sequence"/>
</dbReference>
<evidence type="ECO:0000256" key="2">
    <source>
        <dbReference type="ARBA" id="ARBA00022723"/>
    </source>
</evidence>
<dbReference type="EMBL" id="JAPTGG010000026">
    <property type="protein sequence ID" value="MCZ0867176.1"/>
    <property type="molecule type" value="Genomic_DNA"/>
</dbReference>
<evidence type="ECO:0000256" key="3">
    <source>
        <dbReference type="ARBA" id="ARBA00022801"/>
    </source>
</evidence>
<keyword evidence="1 6" id="KW-0645">Protease</keyword>
<dbReference type="PANTHER" id="PTHR34978">
    <property type="entry name" value="POSSIBLE SENSOR-TRANSDUCER PROTEIN BLAR"/>
    <property type="match status" value="1"/>
</dbReference>
<keyword evidence="7" id="KW-0472">Membrane</keyword>
<keyword evidence="3 6" id="KW-0378">Hydrolase</keyword>
<organism evidence="9 10">
    <name type="scientific">Dasania phycosphaerae</name>
    <dbReference type="NCBI Taxonomy" id="2950436"/>
    <lineage>
        <taxon>Bacteria</taxon>
        <taxon>Pseudomonadati</taxon>
        <taxon>Pseudomonadota</taxon>
        <taxon>Gammaproteobacteria</taxon>
        <taxon>Cellvibrionales</taxon>
        <taxon>Spongiibacteraceae</taxon>
        <taxon>Dasania</taxon>
    </lineage>
</organism>
<comment type="cofactor">
    <cofactor evidence="6">
        <name>Zn(2+)</name>
        <dbReference type="ChEBI" id="CHEBI:29105"/>
    </cofactor>
    <text evidence="6">Binds 1 zinc ion per subunit.</text>
</comment>
<feature type="transmembrane region" description="Helical" evidence="7">
    <location>
        <begin position="93"/>
        <end position="112"/>
    </location>
</feature>
<keyword evidence="10" id="KW-1185">Reference proteome</keyword>
<keyword evidence="7" id="KW-1133">Transmembrane helix</keyword>
<dbReference type="InterPro" id="IPR001915">
    <property type="entry name" value="Peptidase_M48"/>
</dbReference>
<name>A0A9J6RSM3_9GAMM</name>
<dbReference type="Pfam" id="PF01435">
    <property type="entry name" value="Peptidase_M48"/>
    <property type="match status" value="1"/>
</dbReference>
<feature type="transmembrane region" description="Helical" evidence="7">
    <location>
        <begin position="6"/>
        <end position="27"/>
    </location>
</feature>
<evidence type="ECO:0000256" key="5">
    <source>
        <dbReference type="ARBA" id="ARBA00023049"/>
    </source>
</evidence>
<dbReference type="GO" id="GO:0006508">
    <property type="term" value="P:proteolysis"/>
    <property type="evidence" value="ECO:0007669"/>
    <property type="project" value="UniProtKB-KW"/>
</dbReference>
<evidence type="ECO:0000256" key="7">
    <source>
        <dbReference type="SAM" id="Phobius"/>
    </source>
</evidence>
<reference evidence="9 10" key="1">
    <citation type="submission" date="2022-12" db="EMBL/GenBank/DDBJ databases">
        <title>Dasania phycosphaerae sp. nov., isolated from particulate material of the south coast of Korea.</title>
        <authorList>
            <person name="Jiang Y."/>
        </authorList>
    </citation>
    <scope>NUCLEOTIDE SEQUENCE [LARGE SCALE GENOMIC DNA]</scope>
    <source>
        <strain evidence="9 10">GY-19</strain>
    </source>
</reference>
<keyword evidence="2" id="KW-0479">Metal-binding</keyword>
<dbReference type="InterPro" id="IPR052173">
    <property type="entry name" value="Beta-lactam_resp_regulator"/>
</dbReference>
<comment type="caution">
    <text evidence="9">The sequence shown here is derived from an EMBL/GenBank/DDBJ whole genome shotgun (WGS) entry which is preliminary data.</text>
</comment>
<keyword evidence="4 6" id="KW-0862">Zinc</keyword>
<evidence type="ECO:0000313" key="9">
    <source>
        <dbReference type="EMBL" id="MCZ0867176.1"/>
    </source>
</evidence>
<evidence type="ECO:0000256" key="4">
    <source>
        <dbReference type="ARBA" id="ARBA00022833"/>
    </source>
</evidence>
<dbReference type="GO" id="GO:0046872">
    <property type="term" value="F:metal ion binding"/>
    <property type="evidence" value="ECO:0007669"/>
    <property type="project" value="UniProtKB-KW"/>
</dbReference>
<feature type="transmembrane region" description="Helical" evidence="7">
    <location>
        <begin position="281"/>
        <end position="301"/>
    </location>
</feature>
<keyword evidence="5 6" id="KW-0482">Metalloprotease</keyword>
<dbReference type="Gene3D" id="3.30.2010.10">
    <property type="entry name" value="Metalloproteases ('zincins'), catalytic domain"/>
    <property type="match status" value="1"/>
</dbReference>
<evidence type="ECO:0000313" key="10">
    <source>
        <dbReference type="Proteomes" id="UP001069090"/>
    </source>
</evidence>
<comment type="similarity">
    <text evidence="6">Belongs to the peptidase M48 family.</text>
</comment>
<feature type="domain" description="Peptidase M48" evidence="8">
    <location>
        <begin position="138"/>
        <end position="257"/>
    </location>
</feature>